<organism evidence="1 2">
    <name type="scientific">Aspergillus ochraceoroseus IBT 24754</name>
    <dbReference type="NCBI Taxonomy" id="1392256"/>
    <lineage>
        <taxon>Eukaryota</taxon>
        <taxon>Fungi</taxon>
        <taxon>Dikarya</taxon>
        <taxon>Ascomycota</taxon>
        <taxon>Pezizomycotina</taxon>
        <taxon>Eurotiomycetes</taxon>
        <taxon>Eurotiomycetidae</taxon>
        <taxon>Eurotiales</taxon>
        <taxon>Aspergillaceae</taxon>
        <taxon>Aspergillus</taxon>
        <taxon>Aspergillus subgen. Nidulantes</taxon>
    </lineage>
</organism>
<sequence>MEDGDNGNDPLSVEVRRVWEVCGYEFRVRGGKKPSPIQLAKETLSTDPRPKKARLITELSVTINYSVKKVGCLNQPRGYPRQATAEKSDCERVLGKWFISFVVPSVVMLIQQLVNDEVAGIIFSLGDLCIFAPNTTTTSPASRCLLKVSTPSLQPESLLTVKPPSARFRLR</sequence>
<dbReference type="RefSeq" id="XP_040749047.1">
    <property type="nucleotide sequence ID" value="XM_040900976.1"/>
</dbReference>
<dbReference type="EMBL" id="MSFN02000009">
    <property type="protein sequence ID" value="PTU17655.1"/>
    <property type="molecule type" value="Genomic_DNA"/>
</dbReference>
<protein>
    <submittedName>
        <fullName evidence="1">Uncharacterized protein</fullName>
    </submittedName>
</protein>
<comment type="caution">
    <text evidence="1">The sequence shown here is derived from an EMBL/GenBank/DDBJ whole genome shotgun (WGS) entry which is preliminary data.</text>
</comment>
<gene>
    <name evidence="1" type="ORF">P175DRAFT_0560363</name>
</gene>
<evidence type="ECO:0000313" key="2">
    <source>
        <dbReference type="Proteomes" id="UP000244073"/>
    </source>
</evidence>
<name>A0A2T5LMZ4_9EURO</name>
<evidence type="ECO:0000313" key="1">
    <source>
        <dbReference type="EMBL" id="PTU17655.1"/>
    </source>
</evidence>
<proteinExistence type="predicted"/>
<dbReference type="Proteomes" id="UP000244073">
    <property type="component" value="Unassembled WGS sequence"/>
</dbReference>
<dbReference type="VEuPathDB" id="FungiDB:P175DRAFT_0560363"/>
<dbReference type="GeneID" id="63817860"/>
<accession>A0A2T5LMZ4</accession>
<dbReference type="AlphaFoldDB" id="A0A2T5LMZ4"/>
<reference evidence="1 2" key="1">
    <citation type="journal article" date="2018" name="Proc. Natl. Acad. Sci. U.S.A.">
        <title>Linking secondary metabolites to gene clusters through genome sequencing of six diverse Aspergillus species.</title>
        <authorList>
            <person name="Kaerboelling I."/>
            <person name="Vesth T.C."/>
            <person name="Frisvad J.C."/>
            <person name="Nybo J.L."/>
            <person name="Theobald S."/>
            <person name="Kuo A."/>
            <person name="Bowyer P."/>
            <person name="Matsuda Y."/>
            <person name="Mondo S."/>
            <person name="Lyhne E.K."/>
            <person name="Kogle M.E."/>
            <person name="Clum A."/>
            <person name="Lipzen A."/>
            <person name="Salamov A."/>
            <person name="Ngan C.Y."/>
            <person name="Daum C."/>
            <person name="Chiniquy J."/>
            <person name="Barry K."/>
            <person name="LaButti K."/>
            <person name="Haridas S."/>
            <person name="Simmons B.A."/>
            <person name="Magnuson J.K."/>
            <person name="Mortensen U.H."/>
            <person name="Larsen T.O."/>
            <person name="Grigoriev I.V."/>
            <person name="Baker S.E."/>
            <person name="Andersen M.R."/>
        </authorList>
    </citation>
    <scope>NUCLEOTIDE SEQUENCE [LARGE SCALE GENOMIC DNA]</scope>
    <source>
        <strain evidence="1 2">IBT 24754</strain>
    </source>
</reference>